<evidence type="ECO:0000256" key="1">
    <source>
        <dbReference type="ARBA" id="ARBA00022737"/>
    </source>
</evidence>
<dbReference type="EMBL" id="JACGWJ010000013">
    <property type="protein sequence ID" value="KAL0378080.1"/>
    <property type="molecule type" value="Genomic_DNA"/>
</dbReference>
<keyword evidence="1" id="KW-0677">Repeat</keyword>
<protein>
    <submittedName>
        <fullName evidence="2">Protein SWEETIE</fullName>
    </submittedName>
</protein>
<dbReference type="InterPro" id="IPR011989">
    <property type="entry name" value="ARM-like"/>
</dbReference>
<sequence>ESILLSQRKCEDALYSLLVLGARRPVRHLASVAMSKVILKGDGISIYSRASSLQGFLADGKKNDAQKVAGAAQCLGELYRYFGRRILSGILETTNIVAKLLKFTEDFVRQEALHMLRNALEGSEGSASSAAYMDAFRIIMRTGVGDKSLSVRIAAARCLKAFANIGGPSLGLGELENCLSYCVKALEDPEKSVRDAFAEALGALLALAMNPDAQVQPKGKGHAIPKKLEGGLQKHLATPFTKGIVTRYSHMNHCQKLFNRQPIFIRFASVWISGLETFGGPRMKDLRVGISLSWVCFLQAMCLKYLHPDSELQSYALQVMGMLRTDTSVDAQALVSSVISCGFA</sequence>
<gene>
    <name evidence="2" type="ORF">Sradi_3113500</name>
</gene>
<dbReference type="Pfam" id="PF02985">
    <property type="entry name" value="HEAT"/>
    <property type="match status" value="1"/>
</dbReference>
<evidence type="ECO:0000313" key="2">
    <source>
        <dbReference type="EMBL" id="KAL0378080.1"/>
    </source>
</evidence>
<dbReference type="AlphaFoldDB" id="A0AAW2RCX4"/>
<organism evidence="2">
    <name type="scientific">Sesamum radiatum</name>
    <name type="common">Black benniseed</name>
    <dbReference type="NCBI Taxonomy" id="300843"/>
    <lineage>
        <taxon>Eukaryota</taxon>
        <taxon>Viridiplantae</taxon>
        <taxon>Streptophyta</taxon>
        <taxon>Embryophyta</taxon>
        <taxon>Tracheophyta</taxon>
        <taxon>Spermatophyta</taxon>
        <taxon>Magnoliopsida</taxon>
        <taxon>eudicotyledons</taxon>
        <taxon>Gunneridae</taxon>
        <taxon>Pentapetalae</taxon>
        <taxon>asterids</taxon>
        <taxon>lamiids</taxon>
        <taxon>Lamiales</taxon>
        <taxon>Pedaliaceae</taxon>
        <taxon>Sesamum</taxon>
    </lineage>
</organism>
<reference evidence="2" key="2">
    <citation type="journal article" date="2024" name="Plant">
        <title>Genomic evolution and insights into agronomic trait innovations of Sesamum species.</title>
        <authorList>
            <person name="Miao H."/>
            <person name="Wang L."/>
            <person name="Qu L."/>
            <person name="Liu H."/>
            <person name="Sun Y."/>
            <person name="Le M."/>
            <person name="Wang Q."/>
            <person name="Wei S."/>
            <person name="Zheng Y."/>
            <person name="Lin W."/>
            <person name="Duan Y."/>
            <person name="Cao H."/>
            <person name="Xiong S."/>
            <person name="Wang X."/>
            <person name="Wei L."/>
            <person name="Li C."/>
            <person name="Ma Q."/>
            <person name="Ju M."/>
            <person name="Zhao R."/>
            <person name="Li G."/>
            <person name="Mu C."/>
            <person name="Tian Q."/>
            <person name="Mei H."/>
            <person name="Zhang T."/>
            <person name="Gao T."/>
            <person name="Zhang H."/>
        </authorList>
    </citation>
    <scope>NUCLEOTIDE SEQUENCE</scope>
    <source>
        <strain evidence="2">G02</strain>
    </source>
</reference>
<dbReference type="Gene3D" id="1.25.10.10">
    <property type="entry name" value="Leucine-rich Repeat Variant"/>
    <property type="match status" value="1"/>
</dbReference>
<dbReference type="InterPro" id="IPR016024">
    <property type="entry name" value="ARM-type_fold"/>
</dbReference>
<proteinExistence type="predicted"/>
<dbReference type="PANTHER" id="PTHR46975">
    <property type="entry name" value="PROTEIN SWEETIE"/>
    <property type="match status" value="1"/>
</dbReference>
<dbReference type="GO" id="GO:0005975">
    <property type="term" value="P:carbohydrate metabolic process"/>
    <property type="evidence" value="ECO:0007669"/>
    <property type="project" value="InterPro"/>
</dbReference>
<comment type="caution">
    <text evidence="2">The sequence shown here is derived from an EMBL/GenBank/DDBJ whole genome shotgun (WGS) entry which is preliminary data.</text>
</comment>
<accession>A0AAW2RCX4</accession>
<dbReference type="InterPro" id="IPR000357">
    <property type="entry name" value="HEAT"/>
</dbReference>
<reference evidence="2" key="1">
    <citation type="submission" date="2020-06" db="EMBL/GenBank/DDBJ databases">
        <authorList>
            <person name="Li T."/>
            <person name="Hu X."/>
            <person name="Zhang T."/>
            <person name="Song X."/>
            <person name="Zhang H."/>
            <person name="Dai N."/>
            <person name="Sheng W."/>
            <person name="Hou X."/>
            <person name="Wei L."/>
        </authorList>
    </citation>
    <scope>NUCLEOTIDE SEQUENCE</scope>
    <source>
        <strain evidence="2">G02</strain>
        <tissue evidence="2">Leaf</tissue>
    </source>
</reference>
<feature type="non-terminal residue" evidence="2">
    <location>
        <position position="1"/>
    </location>
</feature>
<dbReference type="SUPFAM" id="SSF48371">
    <property type="entry name" value="ARM repeat"/>
    <property type="match status" value="1"/>
</dbReference>
<name>A0AAW2RCX4_SESRA</name>
<dbReference type="InterPro" id="IPR044218">
    <property type="entry name" value="SWEETIE"/>
</dbReference>
<dbReference type="PANTHER" id="PTHR46975:SF2">
    <property type="entry name" value="PROTEIN SWEETIE"/>
    <property type="match status" value="1"/>
</dbReference>